<dbReference type="EMBL" id="PCPP01000001">
    <property type="protein sequence ID" value="PRB86477.1"/>
    <property type="molecule type" value="Genomic_DNA"/>
</dbReference>
<dbReference type="Proteomes" id="UP000238534">
    <property type="component" value="Unassembled WGS sequence"/>
</dbReference>
<evidence type="ECO:0000256" key="1">
    <source>
        <dbReference type="SAM" id="SignalP"/>
    </source>
</evidence>
<name>A0A2S9D132_CHRCI</name>
<dbReference type="OrthoDB" id="1122197at2"/>
<dbReference type="PROSITE" id="PS51257">
    <property type="entry name" value="PROKAR_LIPOPROTEIN"/>
    <property type="match status" value="1"/>
</dbReference>
<evidence type="ECO:0000313" key="3">
    <source>
        <dbReference type="EMBL" id="PRB92230.1"/>
    </source>
</evidence>
<feature type="chain" id="PRO_5015702298" description="MlpB protein" evidence="1">
    <location>
        <begin position="20"/>
        <end position="143"/>
    </location>
</feature>
<protein>
    <recommendedName>
        <fullName evidence="6">MlpB protein</fullName>
    </recommendedName>
</protein>
<evidence type="ECO:0000313" key="4">
    <source>
        <dbReference type="Proteomes" id="UP000238325"/>
    </source>
</evidence>
<proteinExistence type="predicted"/>
<organism evidence="2 5">
    <name type="scientific">Chryseobacterium culicis</name>
    <dbReference type="NCBI Taxonomy" id="680127"/>
    <lineage>
        <taxon>Bacteria</taxon>
        <taxon>Pseudomonadati</taxon>
        <taxon>Bacteroidota</taxon>
        <taxon>Flavobacteriia</taxon>
        <taxon>Flavobacteriales</taxon>
        <taxon>Weeksellaceae</taxon>
        <taxon>Chryseobacterium group</taxon>
        <taxon>Chryseobacterium</taxon>
    </lineage>
</organism>
<reference evidence="4 5" key="1">
    <citation type="submission" date="2017-09" db="EMBL/GenBank/DDBJ databases">
        <title>Genomic, metabolic, and phenotypic characteristics of bacterial isolates from the natural microbiome of the model nematode Caenorhabditis elegans.</title>
        <authorList>
            <person name="Zimmermann J."/>
            <person name="Obeng N."/>
            <person name="Yang W."/>
            <person name="Obeng O."/>
            <person name="Kissoyan K."/>
            <person name="Pees B."/>
            <person name="Dirksen P."/>
            <person name="Hoppner M."/>
            <person name="Franke A."/>
            <person name="Rosenstiel P."/>
            <person name="Leippe M."/>
            <person name="Dierking K."/>
            <person name="Kaleta C."/>
            <person name="Schulenburg H."/>
        </authorList>
    </citation>
    <scope>NUCLEOTIDE SEQUENCE [LARGE SCALE GENOMIC DNA]</scope>
    <source>
        <strain evidence="2 5">MYb25</strain>
        <strain evidence="3 4">MYb44</strain>
    </source>
</reference>
<evidence type="ECO:0008006" key="6">
    <source>
        <dbReference type="Google" id="ProtNLM"/>
    </source>
</evidence>
<dbReference type="RefSeq" id="WP_105681186.1">
    <property type="nucleotide sequence ID" value="NZ_JBBGZD010000001.1"/>
</dbReference>
<comment type="caution">
    <text evidence="2">The sequence shown here is derived from an EMBL/GenBank/DDBJ whole genome shotgun (WGS) entry which is preliminary data.</text>
</comment>
<feature type="signal peptide" evidence="1">
    <location>
        <begin position="1"/>
        <end position="19"/>
    </location>
</feature>
<keyword evidence="1" id="KW-0732">Signal</keyword>
<evidence type="ECO:0000313" key="5">
    <source>
        <dbReference type="Proteomes" id="UP000238534"/>
    </source>
</evidence>
<dbReference type="Proteomes" id="UP000238325">
    <property type="component" value="Unassembled WGS sequence"/>
</dbReference>
<accession>A0A2S9D132</accession>
<dbReference type="AlphaFoldDB" id="A0A2S9D132"/>
<dbReference type="EMBL" id="PCPH01000001">
    <property type="protein sequence ID" value="PRB92230.1"/>
    <property type="molecule type" value="Genomic_DNA"/>
</dbReference>
<sequence length="143" mass="15986">MTIVIRNVFIIIFSAVALSACTQEKSKKVNVEQPTMAQQMKPETSGKFAKGDRVPNETVCMVNNAYMGKKQIEVPHAGKMYYGCCEMCVGRIPKDKTAREAIDPFSGKTIDKAGAYIVMISDEGEVAYFENEENYKRFLAQHS</sequence>
<keyword evidence="4" id="KW-1185">Reference proteome</keyword>
<gene>
    <name evidence="2" type="ORF">CQ022_09570</name>
    <name evidence="3" type="ORF">CQ033_03240</name>
</gene>
<evidence type="ECO:0000313" key="2">
    <source>
        <dbReference type="EMBL" id="PRB86477.1"/>
    </source>
</evidence>